<dbReference type="OrthoDB" id="1932312at2759"/>
<dbReference type="Proteomes" id="UP000078512">
    <property type="component" value="Unassembled WGS sequence"/>
</dbReference>
<evidence type="ECO:0000313" key="5">
    <source>
        <dbReference type="EMBL" id="OAQ28049.1"/>
    </source>
</evidence>
<feature type="repeat" description="WD" evidence="3">
    <location>
        <begin position="51"/>
        <end position="84"/>
    </location>
</feature>
<dbReference type="InterPro" id="IPR019775">
    <property type="entry name" value="WD40_repeat_CS"/>
</dbReference>
<dbReference type="AlphaFoldDB" id="A0A197JUS8"/>
<sequence>MQVLDWAMQYSIDLGLRRRDDGDGEMSDPEDANDESDGETETESVMGEEEEEGHQDLISGMDVNDKGTLLVSCSIDGTVRVWDVLVTEFGNDACHPGSKGKGKSIAAKEGLGFLEKVDKFGCPVRARRLLTGHVGWVNAVAIEDITVVSGGSDHTVRVWDALSGSLLRFIPDLFTTRDLDLGVFTVAIHKALPCSTPITPSESGIVAVGSVIEGYQLFSLSTGDLVMELDEPLTSRQHTEFETELYQQYAAKVAITETVVVTNSKLRGMLCVWCRRTGELLYRIRVCPPPAFGKGGMEKQQRKRGKMVSCGLSESSRIASNSRRLQGDEEEEDGETIHTFKVNKSGSMLMCTLCDGRVALFEFGKSRKCATETGEEEVMVVSMLDCIDSRRRSGSDFGGVAIVDEDDDIDSGDQQYFLQSQEQHQTASATPTPTAIPTAGAAVVQEEVEGVEEEGEEGEGSGYACGGEMLAWIWFRDQCDNQRVVLM</sequence>
<dbReference type="GO" id="GO:1990234">
    <property type="term" value="C:transferase complex"/>
    <property type="evidence" value="ECO:0007669"/>
    <property type="project" value="UniProtKB-ARBA"/>
</dbReference>
<dbReference type="PANTHER" id="PTHR22847">
    <property type="entry name" value="WD40 REPEAT PROTEIN"/>
    <property type="match status" value="1"/>
</dbReference>
<keyword evidence="1 3" id="KW-0853">WD repeat</keyword>
<protein>
    <submittedName>
        <fullName evidence="5">WD40 repeat-like protein</fullName>
    </submittedName>
</protein>
<organism evidence="5 6">
    <name type="scientific">Linnemannia elongata AG-77</name>
    <dbReference type="NCBI Taxonomy" id="1314771"/>
    <lineage>
        <taxon>Eukaryota</taxon>
        <taxon>Fungi</taxon>
        <taxon>Fungi incertae sedis</taxon>
        <taxon>Mucoromycota</taxon>
        <taxon>Mortierellomycotina</taxon>
        <taxon>Mortierellomycetes</taxon>
        <taxon>Mortierellales</taxon>
        <taxon>Mortierellaceae</taxon>
        <taxon>Linnemannia</taxon>
    </lineage>
</organism>
<dbReference type="PROSITE" id="PS00678">
    <property type="entry name" value="WD_REPEATS_1"/>
    <property type="match status" value="1"/>
</dbReference>
<gene>
    <name evidence="5" type="ORF">K457DRAFT_139172</name>
</gene>
<proteinExistence type="predicted"/>
<keyword evidence="2" id="KW-0677">Repeat</keyword>
<dbReference type="InterPro" id="IPR001680">
    <property type="entry name" value="WD40_rpt"/>
</dbReference>
<name>A0A197JUS8_9FUNG</name>
<dbReference type="InterPro" id="IPR036322">
    <property type="entry name" value="WD40_repeat_dom_sf"/>
</dbReference>
<dbReference type="SMART" id="SM00320">
    <property type="entry name" value="WD40"/>
    <property type="match status" value="3"/>
</dbReference>
<feature type="region of interest" description="Disordered" evidence="4">
    <location>
        <begin position="17"/>
        <end position="54"/>
    </location>
</feature>
<dbReference type="STRING" id="1314771.A0A197JUS8"/>
<keyword evidence="6" id="KW-1185">Reference proteome</keyword>
<reference evidence="5 6" key="1">
    <citation type="submission" date="2016-05" db="EMBL/GenBank/DDBJ databases">
        <title>Genome sequencing reveals origins of a unique bacterial endosymbiosis in the earliest lineages of terrestrial Fungi.</title>
        <authorList>
            <consortium name="DOE Joint Genome Institute"/>
            <person name="Uehling J."/>
            <person name="Gryganskyi A."/>
            <person name="Hameed K."/>
            <person name="Tschaplinski T."/>
            <person name="Misztal P."/>
            <person name="Wu S."/>
            <person name="Desiro A."/>
            <person name="Vande Pol N."/>
            <person name="Du Z.-Y."/>
            <person name="Zienkiewicz A."/>
            <person name="Zienkiewicz K."/>
            <person name="Morin E."/>
            <person name="Tisserant E."/>
            <person name="Splivallo R."/>
            <person name="Hainaut M."/>
            <person name="Henrissat B."/>
            <person name="Ohm R."/>
            <person name="Kuo A."/>
            <person name="Yan J."/>
            <person name="Lipzen A."/>
            <person name="Nolan M."/>
            <person name="Labutti K."/>
            <person name="Barry K."/>
            <person name="Goldstein A."/>
            <person name="Labbe J."/>
            <person name="Schadt C."/>
            <person name="Tuskan G."/>
            <person name="Grigoriev I."/>
            <person name="Martin F."/>
            <person name="Vilgalys R."/>
            <person name="Bonito G."/>
        </authorList>
    </citation>
    <scope>NUCLEOTIDE SEQUENCE [LARGE SCALE GENOMIC DNA]</scope>
    <source>
        <strain evidence="5 6">AG-77</strain>
    </source>
</reference>
<feature type="compositionally biased region" description="Acidic residues" evidence="4">
    <location>
        <begin position="22"/>
        <end position="53"/>
    </location>
</feature>
<accession>A0A197JUS8</accession>
<feature type="repeat" description="WD" evidence="3">
    <location>
        <begin position="130"/>
        <end position="169"/>
    </location>
</feature>
<evidence type="ECO:0000256" key="4">
    <source>
        <dbReference type="SAM" id="MobiDB-lite"/>
    </source>
</evidence>
<evidence type="ECO:0000256" key="2">
    <source>
        <dbReference type="ARBA" id="ARBA00022737"/>
    </source>
</evidence>
<dbReference type="Gene3D" id="2.130.10.10">
    <property type="entry name" value="YVTN repeat-like/Quinoprotein amine dehydrogenase"/>
    <property type="match status" value="1"/>
</dbReference>
<evidence type="ECO:0000313" key="6">
    <source>
        <dbReference type="Proteomes" id="UP000078512"/>
    </source>
</evidence>
<dbReference type="PROSITE" id="PS50082">
    <property type="entry name" value="WD_REPEATS_2"/>
    <property type="match status" value="2"/>
</dbReference>
<dbReference type="Pfam" id="PF00400">
    <property type="entry name" value="WD40"/>
    <property type="match status" value="2"/>
</dbReference>
<dbReference type="SUPFAM" id="SSF50978">
    <property type="entry name" value="WD40 repeat-like"/>
    <property type="match status" value="1"/>
</dbReference>
<evidence type="ECO:0000256" key="3">
    <source>
        <dbReference type="PROSITE-ProRule" id="PRU00221"/>
    </source>
</evidence>
<dbReference type="InterPro" id="IPR015943">
    <property type="entry name" value="WD40/YVTN_repeat-like_dom_sf"/>
</dbReference>
<dbReference type="EMBL" id="KV442052">
    <property type="protein sequence ID" value="OAQ28049.1"/>
    <property type="molecule type" value="Genomic_DNA"/>
</dbReference>
<dbReference type="PANTHER" id="PTHR22847:SF637">
    <property type="entry name" value="WD REPEAT DOMAIN 5B"/>
    <property type="match status" value="1"/>
</dbReference>
<evidence type="ECO:0000256" key="1">
    <source>
        <dbReference type="ARBA" id="ARBA00022574"/>
    </source>
</evidence>
<dbReference type="PROSITE" id="PS50294">
    <property type="entry name" value="WD_REPEATS_REGION"/>
    <property type="match status" value="2"/>
</dbReference>